<evidence type="ECO:0000256" key="1">
    <source>
        <dbReference type="SAM" id="Phobius"/>
    </source>
</evidence>
<dbReference type="Proteomes" id="UP001180536">
    <property type="component" value="Unassembled WGS sequence"/>
</dbReference>
<dbReference type="Pfam" id="PF00498">
    <property type="entry name" value="FHA"/>
    <property type="match status" value="1"/>
</dbReference>
<evidence type="ECO:0000313" key="4">
    <source>
        <dbReference type="Proteomes" id="UP001180536"/>
    </source>
</evidence>
<keyword evidence="1" id="KW-0472">Membrane</keyword>
<reference evidence="3 4" key="1">
    <citation type="submission" date="2023-07" db="EMBL/GenBank/DDBJ databases">
        <title>Sorghum-associated microbial communities from plants grown in Nebraska, USA.</title>
        <authorList>
            <person name="Schachtman D."/>
        </authorList>
    </citation>
    <scope>NUCLEOTIDE SEQUENCE [LARGE SCALE GENOMIC DNA]</scope>
    <source>
        <strain evidence="3 4">BE310</strain>
    </source>
</reference>
<dbReference type="SUPFAM" id="SSF49879">
    <property type="entry name" value="SMAD/FHA domain"/>
    <property type="match status" value="1"/>
</dbReference>
<organism evidence="3 4">
    <name type="scientific">Pelomonas aquatica</name>
    <dbReference type="NCBI Taxonomy" id="431058"/>
    <lineage>
        <taxon>Bacteria</taxon>
        <taxon>Pseudomonadati</taxon>
        <taxon>Pseudomonadota</taxon>
        <taxon>Betaproteobacteria</taxon>
        <taxon>Burkholderiales</taxon>
        <taxon>Sphaerotilaceae</taxon>
        <taxon>Roseateles</taxon>
    </lineage>
</organism>
<comment type="caution">
    <text evidence="3">The sequence shown here is derived from an EMBL/GenBank/DDBJ whole genome shotgun (WGS) entry which is preliminary data.</text>
</comment>
<feature type="transmembrane region" description="Helical" evidence="1">
    <location>
        <begin position="245"/>
        <end position="262"/>
    </location>
</feature>
<feature type="transmembrane region" description="Helical" evidence="1">
    <location>
        <begin position="148"/>
        <end position="165"/>
    </location>
</feature>
<evidence type="ECO:0000313" key="3">
    <source>
        <dbReference type="EMBL" id="MDR7298164.1"/>
    </source>
</evidence>
<dbReference type="PROSITE" id="PS50006">
    <property type="entry name" value="FHA_DOMAIN"/>
    <property type="match status" value="1"/>
</dbReference>
<dbReference type="SMART" id="SM00240">
    <property type="entry name" value="FHA"/>
    <property type="match status" value="1"/>
</dbReference>
<protein>
    <recommendedName>
        <fullName evidence="2">FHA domain-containing protein</fullName>
    </recommendedName>
</protein>
<feature type="domain" description="FHA" evidence="2">
    <location>
        <begin position="55"/>
        <end position="105"/>
    </location>
</feature>
<dbReference type="RefSeq" id="WP_310347101.1">
    <property type="nucleotide sequence ID" value="NZ_JAVDXQ010000004.1"/>
</dbReference>
<feature type="transmembrane region" description="Helical" evidence="1">
    <location>
        <begin position="218"/>
        <end position="239"/>
    </location>
</feature>
<keyword evidence="1" id="KW-0812">Transmembrane</keyword>
<keyword evidence="4" id="KW-1185">Reference proteome</keyword>
<sequence>MDEPQQGQVMPADIDPIEPFAPAPAAPVAPDAAVVELLGRDGHAVLVQRVTRWPVRIGRSPACDVVLDDAHLAAAHAELHLAPAGGVLLKLLDSRNGGHVGKQRLRAGDEALLPEGGMFQLAGSSLRLRTSADVLAPEQLLLVDKTRHWALVPLLLLAMVFFQWVDRWSAVDPDARWVDYAAPLLAPLAFVLGWAGLWSLASQIFQHRFPFTTHLRRALVVIVVLQVLEWLLPAVAYAFSWPRLMAVESLATPVALAALISWHARLVWPRARRTLNIGIAALLLLGLGLQVGNRQEQQYVFGPPYLASLPPPALRIAPPKPPEDLIESLKPLKAELARQARKDNEGASDDDGE</sequence>
<accession>A0ABU1ZC14</accession>
<feature type="transmembrane region" description="Helical" evidence="1">
    <location>
        <begin position="177"/>
        <end position="197"/>
    </location>
</feature>
<dbReference type="EMBL" id="JAVDXQ010000004">
    <property type="protein sequence ID" value="MDR7298164.1"/>
    <property type="molecule type" value="Genomic_DNA"/>
</dbReference>
<name>A0ABU1ZC14_9BURK</name>
<dbReference type="InterPro" id="IPR008984">
    <property type="entry name" value="SMAD_FHA_dom_sf"/>
</dbReference>
<keyword evidence="1" id="KW-1133">Transmembrane helix</keyword>
<gene>
    <name evidence="3" type="ORF">J2X16_003513</name>
</gene>
<evidence type="ECO:0000259" key="2">
    <source>
        <dbReference type="PROSITE" id="PS50006"/>
    </source>
</evidence>
<feature type="transmembrane region" description="Helical" evidence="1">
    <location>
        <begin position="274"/>
        <end position="292"/>
    </location>
</feature>
<dbReference type="Gene3D" id="2.60.200.20">
    <property type="match status" value="1"/>
</dbReference>
<proteinExistence type="predicted"/>
<dbReference type="CDD" id="cd00060">
    <property type="entry name" value="FHA"/>
    <property type="match status" value="1"/>
</dbReference>
<dbReference type="InterPro" id="IPR000253">
    <property type="entry name" value="FHA_dom"/>
</dbReference>